<dbReference type="Proteomes" id="UP000241158">
    <property type="component" value="Unassembled WGS sequence"/>
</dbReference>
<evidence type="ECO:0000313" key="2">
    <source>
        <dbReference type="Proteomes" id="UP000241158"/>
    </source>
</evidence>
<comment type="caution">
    <text evidence="1">The sequence shown here is derived from an EMBL/GenBank/DDBJ whole genome shotgun (WGS) entry which is preliminary data.</text>
</comment>
<keyword evidence="2" id="KW-1185">Reference proteome</keyword>
<gene>
    <name evidence="1" type="ORF">CU100_18140</name>
</gene>
<reference evidence="2" key="1">
    <citation type="submission" date="2017-11" db="EMBL/GenBank/DDBJ databases">
        <authorList>
            <person name="Kuznetsova I."/>
            <person name="Sazanova A."/>
            <person name="Chirak E."/>
            <person name="Safronova V."/>
            <person name="Willems A."/>
        </authorList>
    </citation>
    <scope>NUCLEOTIDE SEQUENCE [LARGE SCALE GENOMIC DNA]</scope>
    <source>
        <strain evidence="2">PEPV15</strain>
    </source>
</reference>
<accession>A0A2P7ASI2</accession>
<organism evidence="1 2">
    <name type="scientific">Phyllobacterium endophyticum</name>
    <dbReference type="NCBI Taxonomy" id="1149773"/>
    <lineage>
        <taxon>Bacteria</taxon>
        <taxon>Pseudomonadati</taxon>
        <taxon>Pseudomonadota</taxon>
        <taxon>Alphaproteobacteria</taxon>
        <taxon>Hyphomicrobiales</taxon>
        <taxon>Phyllobacteriaceae</taxon>
        <taxon>Phyllobacterium</taxon>
    </lineage>
</organism>
<name>A0A2P7ASI2_9HYPH</name>
<protein>
    <submittedName>
        <fullName evidence="1">Uncharacterized protein</fullName>
    </submittedName>
</protein>
<dbReference type="EMBL" id="PGGN01000003">
    <property type="protein sequence ID" value="PSH57166.1"/>
    <property type="molecule type" value="Genomic_DNA"/>
</dbReference>
<sequence>MAEAKAAARAIGAKLTIASAGLGLVPADMKIPSYNLTVSPGSADSILRKLPPGANAYDWWMEVFSSRQAEAVSTVLQGNSQALLLVSLPHSYLRMLTPLLISLSTANAGRLRIMTASTKVDLAPALKPFLLPYDERLDGPDSPIPGTIGDYAPRALRHFVSNVLLDNPQGNIADHAASVRSRQLEWRIPERKTGKRVGDQEVLKLLRDNWAMANGSSTKLLRVFRDEMNIACEQGRFARLAAIVRNEVATR</sequence>
<evidence type="ECO:0000313" key="1">
    <source>
        <dbReference type="EMBL" id="PSH57166.1"/>
    </source>
</evidence>
<dbReference type="AlphaFoldDB" id="A0A2P7ASI2"/>
<proteinExistence type="predicted"/>